<dbReference type="InterPro" id="IPR015421">
    <property type="entry name" value="PyrdxlP-dep_Trfase_major"/>
</dbReference>
<evidence type="ECO:0000256" key="15">
    <source>
        <dbReference type="ARBA" id="ARBA00049007"/>
    </source>
</evidence>
<evidence type="ECO:0000313" key="17">
    <source>
        <dbReference type="EMBL" id="TBW23808.1"/>
    </source>
</evidence>
<dbReference type="InterPro" id="IPR022278">
    <property type="entry name" value="Pser_aminoTfrase"/>
</dbReference>
<dbReference type="PIRSF" id="PIRSF000525">
    <property type="entry name" value="SerC"/>
    <property type="match status" value="1"/>
</dbReference>
<dbReference type="Proteomes" id="UP000293036">
    <property type="component" value="Unassembled WGS sequence"/>
</dbReference>
<comment type="similarity">
    <text evidence="4">Belongs to the class-V pyridoxal-phosphate-dependent aminotransferase family. SerC subfamily.</text>
</comment>
<evidence type="ECO:0000259" key="16">
    <source>
        <dbReference type="Pfam" id="PF00266"/>
    </source>
</evidence>
<keyword evidence="7 17" id="KW-0032">Aminotransferase</keyword>
<dbReference type="PANTHER" id="PTHR21152:SF40">
    <property type="entry name" value="ALANINE--GLYOXYLATE AMINOTRANSFERASE"/>
    <property type="match status" value="1"/>
</dbReference>
<evidence type="ECO:0000256" key="6">
    <source>
        <dbReference type="ARBA" id="ARBA00022490"/>
    </source>
</evidence>
<comment type="function">
    <text evidence="2">Catalyzes the reversible conversion of 3-phosphohydroxypyruvate to phosphoserine and of 3-hydroxy-2-oxo-4-phosphonooxybutanoate to phosphohydroxythreonine.</text>
</comment>
<evidence type="ECO:0000256" key="11">
    <source>
        <dbReference type="ARBA" id="ARBA00023096"/>
    </source>
</evidence>
<dbReference type="AlphaFoldDB" id="A0A4Q9V2I3"/>
<dbReference type="GO" id="GO:0004760">
    <property type="term" value="F:L-serine-pyruvate transaminase activity"/>
    <property type="evidence" value="ECO:0007669"/>
    <property type="project" value="TreeGrafter"/>
</dbReference>
<keyword evidence="11" id="KW-0664">Pyridoxine biosynthesis</keyword>
<keyword evidence="9 17" id="KW-0808">Transferase</keyword>
<evidence type="ECO:0000256" key="7">
    <source>
        <dbReference type="ARBA" id="ARBA00022576"/>
    </source>
</evidence>
<accession>A0A4Q9V2I3</accession>
<evidence type="ECO:0000256" key="8">
    <source>
        <dbReference type="ARBA" id="ARBA00022605"/>
    </source>
</evidence>
<comment type="cofactor">
    <cofactor evidence="1">
        <name>pyridoxal 5'-phosphate</name>
        <dbReference type="ChEBI" id="CHEBI:597326"/>
    </cofactor>
</comment>
<comment type="caution">
    <text evidence="17">The sequence shown here is derived from an EMBL/GenBank/DDBJ whole genome shotgun (WGS) entry which is preliminary data.</text>
</comment>
<evidence type="ECO:0000256" key="5">
    <source>
        <dbReference type="ARBA" id="ARBA00013030"/>
    </source>
</evidence>
<evidence type="ECO:0000256" key="1">
    <source>
        <dbReference type="ARBA" id="ARBA00001933"/>
    </source>
</evidence>
<organism evidence="17 18">
    <name type="scientific">Arcanobacterium bovis</name>
    <dbReference type="NCBI Taxonomy" id="2529275"/>
    <lineage>
        <taxon>Bacteria</taxon>
        <taxon>Bacillati</taxon>
        <taxon>Actinomycetota</taxon>
        <taxon>Actinomycetes</taxon>
        <taxon>Actinomycetales</taxon>
        <taxon>Actinomycetaceae</taxon>
        <taxon>Arcanobacterium</taxon>
    </lineage>
</organism>
<dbReference type="GO" id="GO:0008453">
    <property type="term" value="F:alanine-glyoxylate transaminase activity"/>
    <property type="evidence" value="ECO:0007669"/>
    <property type="project" value="TreeGrafter"/>
</dbReference>
<dbReference type="Gene3D" id="3.90.1150.10">
    <property type="entry name" value="Aspartate Aminotransferase, domain 1"/>
    <property type="match status" value="1"/>
</dbReference>
<dbReference type="RefSeq" id="WP_131279360.1">
    <property type="nucleotide sequence ID" value="NZ_JBHSLR010000009.1"/>
</dbReference>
<evidence type="ECO:0000256" key="3">
    <source>
        <dbReference type="ARBA" id="ARBA00005099"/>
    </source>
</evidence>
<comment type="catalytic activity">
    <reaction evidence="15">
        <text>O-phospho-L-serine + 2-oxoglutarate = 3-phosphooxypyruvate + L-glutamate</text>
        <dbReference type="Rhea" id="RHEA:14329"/>
        <dbReference type="ChEBI" id="CHEBI:16810"/>
        <dbReference type="ChEBI" id="CHEBI:18110"/>
        <dbReference type="ChEBI" id="CHEBI:29985"/>
        <dbReference type="ChEBI" id="CHEBI:57524"/>
        <dbReference type="EC" id="2.6.1.52"/>
    </reaction>
</comment>
<sequence length="366" mass="39997">MLEISQQFLPNDGRFGSGPSKVRLSQVEGLCAAPLGTSHRQQPVKTIVGEIRRALCELFELPDGYEVILGNGGASALWDAIPFNLVHSHAQAAVIGEFSGKAARAVERAPWIAVTERVETEPGDVVVNQEKAGIDTYLYAHNETSTGATSPLRRYGASDQALTIVDGTSIAGGIEIDPRAADFYYFSPQKCFGADGGLWFAFASPAAIERIERLCSERWVPDFLNLSMALANSRKDQTLNTPAISTLALMQNQLAWMLEQGGLAAMAKRCKDSSGYLYQWAEKHPLTTPYIKEEKYRSPVVVTIDFAESVDTKAISRTLRDHGIVDIDPYRSLGRNQLRIATFPSIEKSDIEGLVGCLELAIEESA</sequence>
<name>A0A4Q9V2I3_9ACTO</name>
<dbReference type="InterPro" id="IPR000192">
    <property type="entry name" value="Aminotrans_V_dom"/>
</dbReference>
<dbReference type="UniPathway" id="UPA00135">
    <property type="reaction ID" value="UER00197"/>
</dbReference>
<keyword evidence="18" id="KW-1185">Reference proteome</keyword>
<evidence type="ECO:0000256" key="12">
    <source>
        <dbReference type="ARBA" id="ARBA00023299"/>
    </source>
</evidence>
<dbReference type="InterPro" id="IPR015422">
    <property type="entry name" value="PyrdxlP-dep_Trfase_small"/>
</dbReference>
<comment type="catalytic activity">
    <reaction evidence="14">
        <text>4-(phosphooxy)-L-threonine + 2-oxoglutarate = (R)-3-hydroxy-2-oxo-4-phosphooxybutanoate + L-glutamate</text>
        <dbReference type="Rhea" id="RHEA:16573"/>
        <dbReference type="ChEBI" id="CHEBI:16810"/>
        <dbReference type="ChEBI" id="CHEBI:29985"/>
        <dbReference type="ChEBI" id="CHEBI:58452"/>
        <dbReference type="ChEBI" id="CHEBI:58538"/>
        <dbReference type="EC" id="2.6.1.52"/>
    </reaction>
</comment>
<dbReference type="InterPro" id="IPR015424">
    <property type="entry name" value="PyrdxlP-dep_Trfase"/>
</dbReference>
<dbReference type="GO" id="GO:0004648">
    <property type="term" value="F:O-phospho-L-serine:2-oxoglutarate aminotransferase activity"/>
    <property type="evidence" value="ECO:0007669"/>
    <property type="project" value="UniProtKB-EC"/>
</dbReference>
<keyword evidence="12" id="KW-0718">Serine biosynthesis</keyword>
<keyword evidence="8" id="KW-0028">Amino-acid biosynthesis</keyword>
<keyword evidence="10" id="KW-0663">Pyridoxal phosphate</keyword>
<evidence type="ECO:0000313" key="18">
    <source>
        <dbReference type="Proteomes" id="UP000293036"/>
    </source>
</evidence>
<evidence type="ECO:0000256" key="13">
    <source>
        <dbReference type="ARBA" id="ARBA00031421"/>
    </source>
</evidence>
<dbReference type="GO" id="GO:0019265">
    <property type="term" value="P:glycine biosynthetic process, by transamination of glyoxylate"/>
    <property type="evidence" value="ECO:0007669"/>
    <property type="project" value="TreeGrafter"/>
</dbReference>
<evidence type="ECO:0000256" key="14">
    <source>
        <dbReference type="ARBA" id="ARBA00047630"/>
    </source>
</evidence>
<keyword evidence="6" id="KW-0963">Cytoplasm</keyword>
<dbReference type="NCBIfam" id="TIGR01366">
    <property type="entry name" value="serC_3"/>
    <property type="match status" value="1"/>
</dbReference>
<evidence type="ECO:0000256" key="4">
    <source>
        <dbReference type="ARBA" id="ARBA00006904"/>
    </source>
</evidence>
<gene>
    <name evidence="17" type="ORF">EZJ44_01345</name>
</gene>
<reference evidence="17 18" key="1">
    <citation type="submission" date="2019-02" db="EMBL/GenBank/DDBJ databases">
        <title>Arcanobacterium bovis sp. nov., isolated from the milk of a cow with mastitis.</title>
        <authorList>
            <person name="Sammra O."/>
            <person name="Foster G."/>
            <person name="Hassan A."/>
            <person name="Alssahen M."/>
            <person name="Laemmler C."/>
            <person name="Borowiak M."/>
            <person name="Malorny B."/>
            <person name="Abdulmawjood A."/>
        </authorList>
    </citation>
    <scope>NUCLEOTIDE SEQUENCE [LARGE SCALE GENOMIC DNA]</scope>
    <source>
        <strain evidence="17 18">C605018/01/1</strain>
    </source>
</reference>
<dbReference type="GO" id="GO:0006564">
    <property type="term" value="P:L-serine biosynthetic process"/>
    <property type="evidence" value="ECO:0007669"/>
    <property type="project" value="UniProtKB-KW"/>
</dbReference>
<dbReference type="EC" id="2.6.1.52" evidence="5"/>
<feature type="domain" description="Aminotransferase class V" evidence="16">
    <location>
        <begin position="37"/>
        <end position="324"/>
    </location>
</feature>
<comment type="pathway">
    <text evidence="3">Amino-acid biosynthesis; L-serine biosynthesis; L-serine from 3-phospho-D-glycerate: step 2/3.</text>
</comment>
<dbReference type="Pfam" id="PF00266">
    <property type="entry name" value="Aminotran_5"/>
    <property type="match status" value="1"/>
</dbReference>
<dbReference type="OrthoDB" id="975012at2"/>
<proteinExistence type="inferred from homology"/>
<dbReference type="Gene3D" id="3.40.640.10">
    <property type="entry name" value="Type I PLP-dependent aspartate aminotransferase-like (Major domain)"/>
    <property type="match status" value="1"/>
</dbReference>
<dbReference type="PANTHER" id="PTHR21152">
    <property type="entry name" value="AMINOTRANSFERASE CLASS V"/>
    <property type="match status" value="1"/>
</dbReference>
<dbReference type="GO" id="GO:0008615">
    <property type="term" value="P:pyridoxine biosynthetic process"/>
    <property type="evidence" value="ECO:0007669"/>
    <property type="project" value="UniProtKB-KW"/>
</dbReference>
<evidence type="ECO:0000256" key="9">
    <source>
        <dbReference type="ARBA" id="ARBA00022679"/>
    </source>
</evidence>
<evidence type="ECO:0000256" key="10">
    <source>
        <dbReference type="ARBA" id="ARBA00022898"/>
    </source>
</evidence>
<dbReference type="EMBL" id="SJDT01000001">
    <property type="protein sequence ID" value="TBW23808.1"/>
    <property type="molecule type" value="Genomic_DNA"/>
</dbReference>
<evidence type="ECO:0000256" key="2">
    <source>
        <dbReference type="ARBA" id="ARBA00003483"/>
    </source>
</evidence>
<dbReference type="InterPro" id="IPR006272">
    <property type="entry name" value="Pser_aminoTfrase_mycobac"/>
</dbReference>
<dbReference type="SUPFAM" id="SSF53383">
    <property type="entry name" value="PLP-dependent transferases"/>
    <property type="match status" value="1"/>
</dbReference>
<protein>
    <recommendedName>
        <fullName evidence="5">phosphoserine transaminase</fullName>
        <ecNumber evidence="5">2.6.1.52</ecNumber>
    </recommendedName>
    <alternativeName>
        <fullName evidence="13">Phosphohydroxythreonine aminotransferase</fullName>
    </alternativeName>
</protein>